<name>A0A453SIV6_AEGTS</name>
<evidence type="ECO:0000313" key="3">
    <source>
        <dbReference type="Proteomes" id="UP000015105"/>
    </source>
</evidence>
<organism evidence="2 3">
    <name type="scientific">Aegilops tauschii subsp. strangulata</name>
    <name type="common">Goatgrass</name>
    <dbReference type="NCBI Taxonomy" id="200361"/>
    <lineage>
        <taxon>Eukaryota</taxon>
        <taxon>Viridiplantae</taxon>
        <taxon>Streptophyta</taxon>
        <taxon>Embryophyta</taxon>
        <taxon>Tracheophyta</taxon>
        <taxon>Spermatophyta</taxon>
        <taxon>Magnoliopsida</taxon>
        <taxon>Liliopsida</taxon>
        <taxon>Poales</taxon>
        <taxon>Poaceae</taxon>
        <taxon>BOP clade</taxon>
        <taxon>Pooideae</taxon>
        <taxon>Triticodae</taxon>
        <taxon>Triticeae</taxon>
        <taxon>Triticinae</taxon>
        <taxon>Aegilops</taxon>
    </lineage>
</organism>
<protein>
    <recommendedName>
        <fullName evidence="1">DAGKc domain-containing protein</fullName>
    </recommendedName>
</protein>
<dbReference type="PANTHER" id="PTHR11255">
    <property type="entry name" value="DIACYLGLYCEROL KINASE"/>
    <property type="match status" value="1"/>
</dbReference>
<reference evidence="2" key="5">
    <citation type="journal article" date="2021" name="G3 (Bethesda)">
        <title>Aegilops tauschii genome assembly Aet v5.0 features greater sequence contiguity and improved annotation.</title>
        <authorList>
            <person name="Wang L."/>
            <person name="Zhu T."/>
            <person name="Rodriguez J.C."/>
            <person name="Deal K.R."/>
            <person name="Dubcovsky J."/>
            <person name="McGuire P.E."/>
            <person name="Lux T."/>
            <person name="Spannagl M."/>
            <person name="Mayer K.F.X."/>
            <person name="Baldrich P."/>
            <person name="Meyers B.C."/>
            <person name="Huo N."/>
            <person name="Gu Y.Q."/>
            <person name="Zhou H."/>
            <person name="Devos K.M."/>
            <person name="Bennetzen J.L."/>
            <person name="Unver T."/>
            <person name="Budak H."/>
            <person name="Gulick P.J."/>
            <person name="Galiba G."/>
            <person name="Kalapos B."/>
            <person name="Nelson D.R."/>
            <person name="Li P."/>
            <person name="You F.M."/>
            <person name="Luo M.C."/>
            <person name="Dvorak J."/>
        </authorList>
    </citation>
    <scope>NUCLEOTIDE SEQUENCE [LARGE SCALE GENOMIC DNA]</scope>
    <source>
        <strain evidence="2">cv. AL8/78</strain>
    </source>
</reference>
<accession>A0A453SIV6</accession>
<feature type="domain" description="DAGKc" evidence="1">
    <location>
        <begin position="39"/>
        <end position="192"/>
    </location>
</feature>
<dbReference type="InterPro" id="IPR001206">
    <property type="entry name" value="Diacylglycerol_kinase_cat_dom"/>
</dbReference>
<dbReference type="GO" id="GO:0004143">
    <property type="term" value="F:ATP-dependent diacylglycerol kinase activity"/>
    <property type="evidence" value="ECO:0007669"/>
    <property type="project" value="InterPro"/>
</dbReference>
<dbReference type="AlphaFoldDB" id="A0A453SIV6"/>
<reference evidence="3" key="2">
    <citation type="journal article" date="2017" name="Nat. Plants">
        <title>The Aegilops tauschii genome reveals multiple impacts of transposons.</title>
        <authorList>
            <person name="Zhao G."/>
            <person name="Zou C."/>
            <person name="Li K."/>
            <person name="Wang K."/>
            <person name="Li T."/>
            <person name="Gao L."/>
            <person name="Zhang X."/>
            <person name="Wang H."/>
            <person name="Yang Z."/>
            <person name="Liu X."/>
            <person name="Jiang W."/>
            <person name="Mao L."/>
            <person name="Kong X."/>
            <person name="Jiao Y."/>
            <person name="Jia J."/>
        </authorList>
    </citation>
    <scope>NUCLEOTIDE SEQUENCE [LARGE SCALE GENOMIC DNA]</scope>
    <source>
        <strain evidence="3">cv. AL8/78</strain>
    </source>
</reference>
<dbReference type="InterPro" id="IPR037607">
    <property type="entry name" value="DGK"/>
</dbReference>
<dbReference type="InterPro" id="IPR017438">
    <property type="entry name" value="ATP-NAD_kinase_N"/>
</dbReference>
<keyword evidence="3" id="KW-1185">Reference proteome</keyword>
<dbReference type="Gramene" id="AET7Gv20953100.10">
    <property type="protein sequence ID" value="AET7Gv20953100.10"/>
    <property type="gene ID" value="AET7Gv20953100"/>
</dbReference>
<proteinExistence type="predicted"/>
<dbReference type="GO" id="GO:0016020">
    <property type="term" value="C:membrane"/>
    <property type="evidence" value="ECO:0007669"/>
    <property type="project" value="TreeGrafter"/>
</dbReference>
<dbReference type="FunFam" id="3.40.50.10330:FF:000016">
    <property type="entry name" value="Diacylglycerol kinase"/>
    <property type="match status" value="1"/>
</dbReference>
<reference evidence="2" key="3">
    <citation type="journal article" date="2017" name="Nature">
        <title>Genome sequence of the progenitor of the wheat D genome Aegilops tauschii.</title>
        <authorList>
            <person name="Luo M.C."/>
            <person name="Gu Y.Q."/>
            <person name="Puiu D."/>
            <person name="Wang H."/>
            <person name="Twardziok S.O."/>
            <person name="Deal K.R."/>
            <person name="Huo N."/>
            <person name="Zhu T."/>
            <person name="Wang L."/>
            <person name="Wang Y."/>
            <person name="McGuire P.E."/>
            <person name="Liu S."/>
            <person name="Long H."/>
            <person name="Ramasamy R.K."/>
            <person name="Rodriguez J.C."/>
            <person name="Van S.L."/>
            <person name="Yuan L."/>
            <person name="Wang Z."/>
            <person name="Xia Z."/>
            <person name="Xiao L."/>
            <person name="Anderson O.D."/>
            <person name="Ouyang S."/>
            <person name="Liang Y."/>
            <person name="Zimin A.V."/>
            <person name="Pertea G."/>
            <person name="Qi P."/>
            <person name="Bennetzen J.L."/>
            <person name="Dai X."/>
            <person name="Dawson M.W."/>
            <person name="Muller H.G."/>
            <person name="Kugler K."/>
            <person name="Rivarola-Duarte L."/>
            <person name="Spannagl M."/>
            <person name="Mayer K.F.X."/>
            <person name="Lu F.H."/>
            <person name="Bevan M.W."/>
            <person name="Leroy P."/>
            <person name="Li P."/>
            <person name="You F.M."/>
            <person name="Sun Q."/>
            <person name="Liu Z."/>
            <person name="Lyons E."/>
            <person name="Wicker T."/>
            <person name="Salzberg S.L."/>
            <person name="Devos K.M."/>
            <person name="Dvorak J."/>
        </authorList>
    </citation>
    <scope>NUCLEOTIDE SEQUENCE [LARGE SCALE GENOMIC DNA]</scope>
    <source>
        <strain evidence="2">cv. AL8/78</strain>
    </source>
</reference>
<reference evidence="3" key="1">
    <citation type="journal article" date="2014" name="Science">
        <title>Ancient hybridizations among the ancestral genomes of bread wheat.</title>
        <authorList>
            <consortium name="International Wheat Genome Sequencing Consortium,"/>
            <person name="Marcussen T."/>
            <person name="Sandve S.R."/>
            <person name="Heier L."/>
            <person name="Spannagl M."/>
            <person name="Pfeifer M."/>
            <person name="Jakobsen K.S."/>
            <person name="Wulff B.B."/>
            <person name="Steuernagel B."/>
            <person name="Mayer K.F."/>
            <person name="Olsen O.A."/>
        </authorList>
    </citation>
    <scope>NUCLEOTIDE SEQUENCE [LARGE SCALE GENOMIC DNA]</scope>
    <source>
        <strain evidence="3">cv. AL8/78</strain>
    </source>
</reference>
<dbReference type="Proteomes" id="UP000015105">
    <property type="component" value="Chromosome 7D"/>
</dbReference>
<dbReference type="SUPFAM" id="SSF111331">
    <property type="entry name" value="NAD kinase/diacylglycerol kinase-like"/>
    <property type="match status" value="1"/>
</dbReference>
<dbReference type="EnsemblPlants" id="AET7Gv20953100.10">
    <property type="protein sequence ID" value="AET7Gv20953100.10"/>
    <property type="gene ID" value="AET7Gv20953100"/>
</dbReference>
<dbReference type="GO" id="GO:0007165">
    <property type="term" value="P:signal transduction"/>
    <property type="evidence" value="ECO:0007669"/>
    <property type="project" value="InterPro"/>
</dbReference>
<dbReference type="PANTHER" id="PTHR11255:SF47">
    <property type="entry name" value="DIACYLGLYCEROL KINASE"/>
    <property type="match status" value="1"/>
</dbReference>
<reference evidence="2" key="4">
    <citation type="submission" date="2019-03" db="UniProtKB">
        <authorList>
            <consortium name="EnsemblPlants"/>
        </authorList>
    </citation>
    <scope>IDENTIFICATION</scope>
</reference>
<sequence length="244" mass="27198">MEEEIETPRDPKPCGPLEEYRIPDYVLRPDAQQVLVDHAPQCPVLVFINSKSGGQLGSSLIKTYRELLNEAQVIDLSEEAPDKVLQRLYVNVERLKMEGDILAVQIWRTMRLIVAGGDGTASWLLGVVSDLKLSHPPPIATVPLGTGNNLPFSFGWGKKNPSTDQEAVKLFLGLVKHAKEIKIDRCHLNIFLFNLFDACKACSKDLKNGYLVNINNNVYASVLILSPHASYMYFMHAQGTNLKP</sequence>
<evidence type="ECO:0000313" key="2">
    <source>
        <dbReference type="EnsemblPlants" id="AET7Gv20953100.10"/>
    </source>
</evidence>
<dbReference type="PROSITE" id="PS50146">
    <property type="entry name" value="DAGK"/>
    <property type="match status" value="1"/>
</dbReference>
<dbReference type="Pfam" id="PF00781">
    <property type="entry name" value="DAGK_cat"/>
    <property type="match status" value="1"/>
</dbReference>
<dbReference type="SMART" id="SM00046">
    <property type="entry name" value="DAGKc"/>
    <property type="match status" value="1"/>
</dbReference>
<dbReference type="Gene3D" id="3.40.50.10330">
    <property type="entry name" value="Probable inorganic polyphosphate/atp-NAD kinase, domain 1"/>
    <property type="match status" value="1"/>
</dbReference>
<evidence type="ECO:0000259" key="1">
    <source>
        <dbReference type="PROSITE" id="PS50146"/>
    </source>
</evidence>
<dbReference type="InterPro" id="IPR016064">
    <property type="entry name" value="NAD/diacylglycerol_kinase_sf"/>
</dbReference>